<dbReference type="InterPro" id="IPR002508">
    <property type="entry name" value="MurNAc-LAA_cat"/>
</dbReference>
<dbReference type="Proteomes" id="UP001595979">
    <property type="component" value="Unassembled WGS sequence"/>
</dbReference>
<dbReference type="Pfam" id="PF01520">
    <property type="entry name" value="Amidase_3"/>
    <property type="match status" value="1"/>
</dbReference>
<keyword evidence="1" id="KW-0378">Hydrolase</keyword>
<comment type="caution">
    <text evidence="5">The sequence shown here is derived from an EMBL/GenBank/DDBJ whole genome shotgun (WGS) entry which is preliminary data.</text>
</comment>
<organism evidence="5 6">
    <name type="scientific">Deinococcus petrolearius</name>
    <dbReference type="NCBI Taxonomy" id="1751295"/>
    <lineage>
        <taxon>Bacteria</taxon>
        <taxon>Thermotogati</taxon>
        <taxon>Deinococcota</taxon>
        <taxon>Deinococci</taxon>
        <taxon>Deinococcales</taxon>
        <taxon>Deinococcaceae</taxon>
        <taxon>Deinococcus</taxon>
    </lineage>
</organism>
<evidence type="ECO:0000256" key="1">
    <source>
        <dbReference type="ARBA" id="ARBA00022801"/>
    </source>
</evidence>
<feature type="chain" id="PRO_5047501020" evidence="3">
    <location>
        <begin position="18"/>
        <end position="615"/>
    </location>
</feature>
<evidence type="ECO:0000256" key="3">
    <source>
        <dbReference type="SAM" id="SignalP"/>
    </source>
</evidence>
<feature type="domain" description="MurNAc-LAA" evidence="4">
    <location>
        <begin position="486"/>
        <end position="592"/>
    </location>
</feature>
<dbReference type="InterPro" id="IPR050695">
    <property type="entry name" value="N-acetylmuramoyl_amidase_3"/>
</dbReference>
<evidence type="ECO:0000313" key="5">
    <source>
        <dbReference type="EMBL" id="MFC5847175.1"/>
    </source>
</evidence>
<keyword evidence="3" id="KW-0732">Signal</keyword>
<keyword evidence="6" id="KW-1185">Reference proteome</keyword>
<dbReference type="RefSeq" id="WP_380046068.1">
    <property type="nucleotide sequence ID" value="NZ_JBHSOH010000003.1"/>
</dbReference>
<dbReference type="SUPFAM" id="SSF53187">
    <property type="entry name" value="Zn-dependent exopeptidases"/>
    <property type="match status" value="1"/>
</dbReference>
<feature type="compositionally biased region" description="Low complexity" evidence="2">
    <location>
        <begin position="202"/>
        <end position="217"/>
    </location>
</feature>
<proteinExistence type="predicted"/>
<dbReference type="PANTHER" id="PTHR30404">
    <property type="entry name" value="N-ACETYLMURAMOYL-L-ALANINE AMIDASE"/>
    <property type="match status" value="1"/>
</dbReference>
<dbReference type="CDD" id="cd02696">
    <property type="entry name" value="MurNAc-LAA"/>
    <property type="match status" value="1"/>
</dbReference>
<name>A0ABW1DF41_9DEIO</name>
<evidence type="ECO:0000313" key="6">
    <source>
        <dbReference type="Proteomes" id="UP001595979"/>
    </source>
</evidence>
<dbReference type="EMBL" id="JBHSOH010000003">
    <property type="protein sequence ID" value="MFC5847175.1"/>
    <property type="molecule type" value="Genomic_DNA"/>
</dbReference>
<gene>
    <name evidence="5" type="ORF">ACFPQ6_02535</name>
</gene>
<dbReference type="PANTHER" id="PTHR30404:SF0">
    <property type="entry name" value="N-ACETYLMURAMOYL-L-ALANINE AMIDASE AMIC"/>
    <property type="match status" value="1"/>
</dbReference>
<evidence type="ECO:0000256" key="2">
    <source>
        <dbReference type="SAM" id="MobiDB-lite"/>
    </source>
</evidence>
<dbReference type="Gene3D" id="3.40.630.40">
    <property type="entry name" value="Zn-dependent exopeptidases"/>
    <property type="match status" value="1"/>
</dbReference>
<accession>A0ABW1DF41</accession>
<reference evidence="6" key="1">
    <citation type="journal article" date="2019" name="Int. J. Syst. Evol. Microbiol.">
        <title>The Global Catalogue of Microorganisms (GCM) 10K type strain sequencing project: providing services to taxonomists for standard genome sequencing and annotation.</title>
        <authorList>
            <consortium name="The Broad Institute Genomics Platform"/>
            <consortium name="The Broad Institute Genome Sequencing Center for Infectious Disease"/>
            <person name="Wu L."/>
            <person name="Ma J."/>
        </authorList>
    </citation>
    <scope>NUCLEOTIDE SEQUENCE [LARGE SCALE GENOMIC DNA]</scope>
    <source>
        <strain evidence="6">CGMCC 1.15053</strain>
    </source>
</reference>
<feature type="region of interest" description="Disordered" evidence="2">
    <location>
        <begin position="202"/>
        <end position="275"/>
    </location>
</feature>
<evidence type="ECO:0000259" key="4">
    <source>
        <dbReference type="SMART" id="SM00646"/>
    </source>
</evidence>
<feature type="signal peptide" evidence="3">
    <location>
        <begin position="1"/>
        <end position="17"/>
    </location>
</feature>
<sequence>MLFSSALLLGSWAAAQADPFQRAAPVQSVPTLRGGSGATSAAAGAGAARGAGTAPAPLNLTGVQNAVFGTPRSSNDGNTTRVVFDLPAGVKYTLAPTFGGLRLDVAGARVVPAVTARLGPSVTEYRAGGGQVTLVTPFPLSLTDGWRASEATIAGGTRVLILEFGATLSGGAASTVKGAVLSSPPATSAAAQAALNTPLARAQAAANATRSNDANDAPTTAGTASGLPPGDSVVGTPALPPAPALPGADADKPSALSGQVPGTLQPGLSLGAPRVGKNPGLTRMVLDLPPGSSYRIVPGGVGLRVEISGAGAGTVAQTAQNVSPEVRSWRYEPSAAGLNVIFVTGTPTTARSGWRAQLLSPNSGDRSRLAIDFSPALADLTPLNPREKLLAAVPPMSVSRGTAILALSASYARPRVIIDPGHGGVDPGAVGSVVEKQVTLDVGLRVRELLRAAGVEAVMTRDSDRELSRDKNTDLNMRAAMGTPGTQMYVSIHVNAMPAASVLRGYGVETWWNANHPLSAALAQTLQQEVVAQTGAFNQGLRNNRSLAVLRNSRVPAALIEIGYTSHPVDGLNLRDDNYLDRVALGIAAGIRAALMTGVSASGIPLGGGVGGAGK</sequence>
<protein>
    <submittedName>
        <fullName evidence="5">N-acetylmuramoyl-L-alanine amidase</fullName>
    </submittedName>
</protein>
<dbReference type="SMART" id="SM00646">
    <property type="entry name" value="Ami_3"/>
    <property type="match status" value="1"/>
</dbReference>